<organism evidence="2 3">
    <name type="scientific">Candidatus Amesbacteria bacterium RIFOXYB1_FULL_44_23</name>
    <dbReference type="NCBI Taxonomy" id="1797263"/>
    <lineage>
        <taxon>Bacteria</taxon>
        <taxon>Candidatus Amesiibacteriota</taxon>
    </lineage>
</organism>
<feature type="transmembrane region" description="Helical" evidence="1">
    <location>
        <begin position="75"/>
        <end position="99"/>
    </location>
</feature>
<evidence type="ECO:0000313" key="3">
    <source>
        <dbReference type="Proteomes" id="UP000176424"/>
    </source>
</evidence>
<sequence>MNSPRLLAQQIGVTTSNPEFDTIQNLTPAPFLSTLINLLLGFAGVASFVYLLWGGIQWITAGGDKDALDKARKKIVAAFIGLAVVFSSYAMLYIVRVLFNVNLIQLDLRTIGSASSTTGTTIPSGGLPSATLGNANCPYCGSTGCGITGNIYLGASDIHYICDPSGWQSTAAPVNSTTCGTCP</sequence>
<proteinExistence type="predicted"/>
<dbReference type="AlphaFoldDB" id="A0A1F4ZUP5"/>
<comment type="caution">
    <text evidence="2">The sequence shown here is derived from an EMBL/GenBank/DDBJ whole genome shotgun (WGS) entry which is preliminary data.</text>
</comment>
<dbReference type="InterPro" id="IPR043993">
    <property type="entry name" value="T4SS_pilin"/>
</dbReference>
<name>A0A1F4ZUP5_9BACT</name>
<keyword evidence="1" id="KW-0812">Transmembrane</keyword>
<keyword evidence="1" id="KW-0472">Membrane</keyword>
<reference evidence="2 3" key="1">
    <citation type="journal article" date="2016" name="Nat. Commun.">
        <title>Thousands of microbial genomes shed light on interconnected biogeochemical processes in an aquifer system.</title>
        <authorList>
            <person name="Anantharaman K."/>
            <person name="Brown C.T."/>
            <person name="Hug L.A."/>
            <person name="Sharon I."/>
            <person name="Castelle C.J."/>
            <person name="Probst A.J."/>
            <person name="Thomas B.C."/>
            <person name="Singh A."/>
            <person name="Wilkins M.J."/>
            <person name="Karaoz U."/>
            <person name="Brodie E.L."/>
            <person name="Williams K.H."/>
            <person name="Hubbard S.S."/>
            <person name="Banfield J.F."/>
        </authorList>
    </citation>
    <scope>NUCLEOTIDE SEQUENCE [LARGE SCALE GENOMIC DNA]</scope>
</reference>
<feature type="transmembrane region" description="Helical" evidence="1">
    <location>
        <begin position="35"/>
        <end position="54"/>
    </location>
</feature>
<protein>
    <submittedName>
        <fullName evidence="2">Uncharacterized protein</fullName>
    </submittedName>
</protein>
<dbReference type="Proteomes" id="UP000176424">
    <property type="component" value="Unassembled WGS sequence"/>
</dbReference>
<keyword evidence="1" id="KW-1133">Transmembrane helix</keyword>
<evidence type="ECO:0000256" key="1">
    <source>
        <dbReference type="SAM" id="Phobius"/>
    </source>
</evidence>
<gene>
    <name evidence="2" type="ORF">A2397_03845</name>
</gene>
<dbReference type="STRING" id="1797263.A2397_03845"/>
<accession>A0A1F4ZUP5</accession>
<dbReference type="EMBL" id="MEXR01000012">
    <property type="protein sequence ID" value="OGD10149.1"/>
    <property type="molecule type" value="Genomic_DNA"/>
</dbReference>
<evidence type="ECO:0000313" key="2">
    <source>
        <dbReference type="EMBL" id="OGD10149.1"/>
    </source>
</evidence>
<dbReference type="Pfam" id="PF18895">
    <property type="entry name" value="T4SS_pilin"/>
    <property type="match status" value="1"/>
</dbReference>